<reference evidence="5" key="1">
    <citation type="submission" date="2019-11" db="EMBL/GenBank/DDBJ databases">
        <authorList>
            <person name="Liu Y."/>
            <person name="Hou J."/>
            <person name="Li T.-Q."/>
            <person name="Guan C.-H."/>
            <person name="Wu X."/>
            <person name="Wu H.-Z."/>
            <person name="Ling F."/>
            <person name="Zhang R."/>
            <person name="Shi X.-G."/>
            <person name="Ren J.-P."/>
            <person name="Chen E.-F."/>
            <person name="Sun J.-M."/>
        </authorList>
    </citation>
    <scope>NUCLEOTIDE SEQUENCE</scope>
    <source>
        <strain evidence="5">Adult_tree_wgs_1</strain>
        <tissue evidence="5">Leaves</tissue>
    </source>
</reference>
<dbReference type="PANTHER" id="PTHR47058:SF3">
    <property type="entry name" value="REPLICATION PROTEIN A 14 KDA SUBUNIT A-RELATED"/>
    <property type="match status" value="1"/>
</dbReference>
<comment type="caution">
    <text evidence="5">The sequence shown here is derived from an EMBL/GenBank/DDBJ whole genome shotgun (WGS) entry which is preliminary data.</text>
</comment>
<keyword evidence="3" id="KW-0539">Nucleus</keyword>
<dbReference type="GO" id="GO:0008270">
    <property type="term" value="F:zinc ion binding"/>
    <property type="evidence" value="ECO:0007669"/>
    <property type="project" value="InterPro"/>
</dbReference>
<dbReference type="SUPFAM" id="SSF50249">
    <property type="entry name" value="Nucleic acid-binding proteins"/>
    <property type="match status" value="2"/>
</dbReference>
<evidence type="ECO:0000259" key="4">
    <source>
        <dbReference type="Pfam" id="PF04434"/>
    </source>
</evidence>
<dbReference type="Pfam" id="PF08661">
    <property type="entry name" value="Rep_fac-A_3"/>
    <property type="match status" value="2"/>
</dbReference>
<dbReference type="EMBL" id="WJXA01000003">
    <property type="protein sequence ID" value="KAF7147388.1"/>
    <property type="molecule type" value="Genomic_DNA"/>
</dbReference>
<dbReference type="GO" id="GO:0031981">
    <property type="term" value="C:nuclear lumen"/>
    <property type="evidence" value="ECO:0007669"/>
    <property type="project" value="UniProtKB-ARBA"/>
</dbReference>
<dbReference type="Proteomes" id="UP000626092">
    <property type="component" value="Unassembled WGS sequence"/>
</dbReference>
<evidence type="ECO:0000256" key="1">
    <source>
        <dbReference type="ARBA" id="ARBA00004123"/>
    </source>
</evidence>
<sequence length="448" mass="49977">MDAKLAKRIDKGRSWRVYKSKTGLYEVKSVPVFLVNLEEGTCSYGGWQYNGFLCAHAATVLVKTCGAEGSLAGYIDPFYHVEAYRLTYQDNIHPILAMDIPDFTQGSTRVIKAPKNRRQAGRPCVKRIRSRGEEQSFARPMKCARSCMLYISTAEVHMDTSNPAVFVNAELLHAYMGCKVRTVVQVMSSDGGTVIGKSTDEKQLVVKGSPPIPLTTYVEVTGIADSNQSIRAEIWNNFGDMFGMISALLSLLLTDFLHAPTTHPPTKTTSHTHTHEVWVRELQWSTDFCNNIIQKPQDCQPDVILSILYTWLQLTFEMCKHMDTSNPAVFVNAELLHAYMGCKVRTVVQVMSSDGGTVIGKSTDEKQLVVKGSPPIPLTTYVEVTGIADSNQSIRAEIWNNFGDMFGMISALLSLLLTDFLHAPTTHPPTKTTSHTHTHEVWVRELQW</sequence>
<evidence type="ECO:0000256" key="2">
    <source>
        <dbReference type="ARBA" id="ARBA00009761"/>
    </source>
</evidence>
<accession>A0A834LUJ6</accession>
<dbReference type="InterPro" id="IPR012340">
    <property type="entry name" value="NA-bd_OB-fold"/>
</dbReference>
<gene>
    <name evidence="5" type="ORF">RHSIM_Rhsim03G0015500</name>
</gene>
<dbReference type="GO" id="GO:0003677">
    <property type="term" value="F:DNA binding"/>
    <property type="evidence" value="ECO:0007669"/>
    <property type="project" value="InterPro"/>
</dbReference>
<protein>
    <recommendedName>
        <fullName evidence="4">SWIM-type domain-containing protein</fullName>
    </recommendedName>
</protein>
<evidence type="ECO:0000313" key="5">
    <source>
        <dbReference type="EMBL" id="KAF7147388.1"/>
    </source>
</evidence>
<dbReference type="AlphaFoldDB" id="A0A834LUJ6"/>
<dbReference type="InterPro" id="IPR007527">
    <property type="entry name" value="Znf_SWIM"/>
</dbReference>
<dbReference type="GO" id="GO:0006281">
    <property type="term" value="P:DNA repair"/>
    <property type="evidence" value="ECO:0007669"/>
    <property type="project" value="InterPro"/>
</dbReference>
<proteinExistence type="inferred from homology"/>
<keyword evidence="6" id="KW-1185">Reference proteome</keyword>
<evidence type="ECO:0000256" key="3">
    <source>
        <dbReference type="ARBA" id="ARBA00023242"/>
    </source>
</evidence>
<evidence type="ECO:0000313" key="6">
    <source>
        <dbReference type="Proteomes" id="UP000626092"/>
    </source>
</evidence>
<dbReference type="PANTHER" id="PTHR47058">
    <property type="entry name" value="REPLICATION PROTEIN A 14 KDA SUBUNIT A-RELATED"/>
    <property type="match status" value="1"/>
</dbReference>
<name>A0A834LUJ6_RHOSS</name>
<dbReference type="Gene3D" id="2.40.50.140">
    <property type="entry name" value="Nucleic acid-binding proteins"/>
    <property type="match status" value="2"/>
</dbReference>
<comment type="subcellular location">
    <subcellularLocation>
        <location evidence="1">Nucleus</location>
    </subcellularLocation>
</comment>
<organism evidence="5 6">
    <name type="scientific">Rhododendron simsii</name>
    <name type="common">Sims's rhododendron</name>
    <dbReference type="NCBI Taxonomy" id="118357"/>
    <lineage>
        <taxon>Eukaryota</taxon>
        <taxon>Viridiplantae</taxon>
        <taxon>Streptophyta</taxon>
        <taxon>Embryophyta</taxon>
        <taxon>Tracheophyta</taxon>
        <taxon>Spermatophyta</taxon>
        <taxon>Magnoliopsida</taxon>
        <taxon>eudicotyledons</taxon>
        <taxon>Gunneridae</taxon>
        <taxon>Pentapetalae</taxon>
        <taxon>asterids</taxon>
        <taxon>Ericales</taxon>
        <taxon>Ericaceae</taxon>
        <taxon>Ericoideae</taxon>
        <taxon>Rhodoreae</taxon>
        <taxon>Rhododendron</taxon>
    </lineage>
</organism>
<dbReference type="Pfam" id="PF04434">
    <property type="entry name" value="SWIM"/>
    <property type="match status" value="1"/>
</dbReference>
<feature type="domain" description="SWIM-type" evidence="4">
    <location>
        <begin position="33"/>
        <end position="61"/>
    </location>
</feature>
<comment type="similarity">
    <text evidence="2">Belongs to the replication factor A protein 3 family.</text>
</comment>
<dbReference type="GO" id="GO:0006310">
    <property type="term" value="P:DNA recombination"/>
    <property type="evidence" value="ECO:0007669"/>
    <property type="project" value="InterPro"/>
</dbReference>
<dbReference type="GO" id="GO:0006260">
    <property type="term" value="P:DNA replication"/>
    <property type="evidence" value="ECO:0007669"/>
    <property type="project" value="InterPro"/>
</dbReference>
<dbReference type="InterPro" id="IPR013970">
    <property type="entry name" value="Rfa2"/>
</dbReference>
<dbReference type="OrthoDB" id="188186at2759"/>